<dbReference type="EMBL" id="PFBI01000006">
    <property type="protein sequence ID" value="PIR84370.1"/>
    <property type="molecule type" value="Genomic_DNA"/>
</dbReference>
<feature type="region of interest" description="Disordered" evidence="1">
    <location>
        <begin position="1"/>
        <end position="22"/>
    </location>
</feature>
<protein>
    <submittedName>
        <fullName evidence="2">Uncharacterized protein</fullName>
    </submittedName>
</protein>
<evidence type="ECO:0000313" key="2">
    <source>
        <dbReference type="EMBL" id="PIR84370.1"/>
    </source>
</evidence>
<gene>
    <name evidence="2" type="ORF">COU16_02140</name>
</gene>
<feature type="region of interest" description="Disordered" evidence="1">
    <location>
        <begin position="264"/>
        <end position="283"/>
    </location>
</feature>
<reference evidence="3" key="1">
    <citation type="submission" date="2017-09" db="EMBL/GenBank/DDBJ databases">
        <title>Depth-based differentiation of microbial function through sediment-hosted aquifers and enrichment of novel symbionts in the deep terrestrial subsurface.</title>
        <authorList>
            <person name="Probst A.J."/>
            <person name="Ladd B."/>
            <person name="Jarett J.K."/>
            <person name="Geller-Mcgrath D.E."/>
            <person name="Sieber C.M.K."/>
            <person name="Emerson J.B."/>
            <person name="Anantharaman K."/>
            <person name="Thomas B.C."/>
            <person name="Malmstrom R."/>
            <person name="Stieglmeier M."/>
            <person name="Klingl A."/>
            <person name="Woyke T."/>
            <person name="Ryan C.M."/>
            <person name="Banfield J.F."/>
        </authorList>
    </citation>
    <scope>NUCLEOTIDE SEQUENCE [LARGE SCALE GENOMIC DNA]</scope>
</reference>
<feature type="region of interest" description="Disordered" evidence="1">
    <location>
        <begin position="92"/>
        <end position="153"/>
    </location>
</feature>
<sequence>MTEANARNRERHVLSGTRGSGNFDVRSWQGLTSVLKAGRDAGMDADTYSAFRDTVLQYAQSRGTDKDLRTQIEATLATFGKTIPKADEPPVEANVEAKSAAVEVPQKETVVPQRTSFGSGRPSPQFSAPESAPKETQSQEPPEPPQPPKVQHEAPVNLPIHTEVPIRKVVPAPEPEAVAPPRAQDETKTISDYKERIDQIKHTINAEIGNPTALLSETNEVGRQYMQALVAAMKAVAGAAPGTLSSSMQRLEELFPKVLDAAKNHRTEKTSPPPPKPEPVVEKEIPVEKPVEVGEPVPEPIPEEPPHIESIPEPAPQVDVVERVEEEPKEEIVVPEVPIEVSKPPEPEVRDEKPVEPEVPEVVAEEIPLPPPSPKKDPEPVAVVIPPRVEVKDVPPEPKKISVLPSLHEQLATQQIQVKQEVPTVVEKEELPKPIPKPLPAPVVVPPENLPILKKEINAEEKSNIKEVESEPIPERTPAVQVEAETAVAQSVVTRRGPKRPTLEVHALSVEKELNSPEIDAGLSEILNTWKLFRGGGIFGIKKAGLENSLYQKLKDEPMSVVATGRWDGADQEAILSMRDYISGWRQEQGMWYVPSETFENYLRRVIRRVLKRQENG</sequence>
<dbReference type="Proteomes" id="UP000229344">
    <property type="component" value="Unassembled WGS sequence"/>
</dbReference>
<feature type="compositionally biased region" description="Basic and acidic residues" evidence="1">
    <location>
        <begin position="343"/>
        <end position="356"/>
    </location>
</feature>
<proteinExistence type="predicted"/>
<dbReference type="AlphaFoldDB" id="A0A2H0UDE2"/>
<feature type="compositionally biased region" description="Polar residues" evidence="1">
    <location>
        <begin position="112"/>
        <end position="128"/>
    </location>
</feature>
<accession>A0A2H0UDE2</accession>
<comment type="caution">
    <text evidence="2">The sequence shown here is derived from an EMBL/GenBank/DDBJ whole genome shotgun (WGS) entry which is preliminary data.</text>
</comment>
<organism evidence="2 3">
    <name type="scientific">Candidatus Kaiserbacteria bacterium CG10_big_fil_rev_8_21_14_0_10_47_16</name>
    <dbReference type="NCBI Taxonomy" id="1974608"/>
    <lineage>
        <taxon>Bacteria</taxon>
        <taxon>Candidatus Kaiseribacteriota</taxon>
    </lineage>
</organism>
<evidence type="ECO:0000313" key="3">
    <source>
        <dbReference type="Proteomes" id="UP000229344"/>
    </source>
</evidence>
<name>A0A2H0UDE2_9BACT</name>
<feature type="compositionally biased region" description="Basic and acidic residues" evidence="1">
    <location>
        <begin position="1"/>
        <end position="13"/>
    </location>
</feature>
<evidence type="ECO:0000256" key="1">
    <source>
        <dbReference type="SAM" id="MobiDB-lite"/>
    </source>
</evidence>
<feature type="region of interest" description="Disordered" evidence="1">
    <location>
        <begin position="335"/>
        <end position="381"/>
    </location>
</feature>